<feature type="signal peptide" evidence="1">
    <location>
        <begin position="1"/>
        <end position="23"/>
    </location>
</feature>
<comment type="caution">
    <text evidence="2">The sequence shown here is derived from an EMBL/GenBank/DDBJ whole genome shotgun (WGS) entry which is preliminary data.</text>
</comment>
<dbReference type="Proteomes" id="UP000541109">
    <property type="component" value="Unassembled WGS sequence"/>
</dbReference>
<name>A0A839AFD4_9HYPH</name>
<evidence type="ECO:0000256" key="1">
    <source>
        <dbReference type="SAM" id="SignalP"/>
    </source>
</evidence>
<dbReference type="RefSeq" id="WP_182165180.1">
    <property type="nucleotide sequence ID" value="NZ_JACFXV010000053.1"/>
</dbReference>
<feature type="chain" id="PRO_5032327787" evidence="1">
    <location>
        <begin position="24"/>
        <end position="105"/>
    </location>
</feature>
<gene>
    <name evidence="2" type="ORF">H2509_11020</name>
</gene>
<keyword evidence="3" id="KW-1185">Reference proteome</keyword>
<organism evidence="2 3">
    <name type="scientific">Stappia albiluteola</name>
    <dbReference type="NCBI Taxonomy" id="2758565"/>
    <lineage>
        <taxon>Bacteria</taxon>
        <taxon>Pseudomonadati</taxon>
        <taxon>Pseudomonadota</taxon>
        <taxon>Alphaproteobacteria</taxon>
        <taxon>Hyphomicrobiales</taxon>
        <taxon>Stappiaceae</taxon>
        <taxon>Stappia</taxon>
    </lineage>
</organism>
<evidence type="ECO:0000313" key="3">
    <source>
        <dbReference type="Proteomes" id="UP000541109"/>
    </source>
</evidence>
<keyword evidence="1" id="KW-0732">Signal</keyword>
<sequence length="105" mass="11198">MSGRICIQAGALFALLVAPLVGAATAKAEGGTIRIEPQPHYGAVVTVEAGVRVFRALPSQRLLVINPGGRTPINLNFSEKTERSINTSTSYSRSDVYFIPPDVND</sequence>
<evidence type="ECO:0000313" key="2">
    <source>
        <dbReference type="EMBL" id="MBA5777654.1"/>
    </source>
</evidence>
<dbReference type="AlphaFoldDB" id="A0A839AFD4"/>
<dbReference type="EMBL" id="JACFXV010000053">
    <property type="protein sequence ID" value="MBA5777654.1"/>
    <property type="molecule type" value="Genomic_DNA"/>
</dbReference>
<proteinExistence type="predicted"/>
<protein>
    <submittedName>
        <fullName evidence="2">Uncharacterized protein</fullName>
    </submittedName>
</protein>
<reference evidence="2 3" key="1">
    <citation type="submission" date="2020-07" db="EMBL/GenBank/DDBJ databases">
        <title>Stappia sp., F7233, whole genome shotgun sequencing project.</title>
        <authorList>
            <person name="Jiang S."/>
            <person name="Liu Z.W."/>
            <person name="Du Z.J."/>
        </authorList>
    </citation>
    <scope>NUCLEOTIDE SEQUENCE [LARGE SCALE GENOMIC DNA]</scope>
    <source>
        <strain evidence="2 3">F7233</strain>
    </source>
</reference>
<accession>A0A839AFD4</accession>